<feature type="compositionally biased region" description="Basic and acidic residues" evidence="1">
    <location>
        <begin position="750"/>
        <end position="765"/>
    </location>
</feature>
<gene>
    <name evidence="2" type="ORF">Enr13x_12540</name>
</gene>
<proteinExistence type="predicted"/>
<dbReference type="KEGG" id="snep:Enr13x_12540"/>
<evidence type="ECO:0000313" key="3">
    <source>
        <dbReference type="Proteomes" id="UP000319004"/>
    </source>
</evidence>
<dbReference type="Gene3D" id="3.40.50.300">
    <property type="entry name" value="P-loop containing nucleotide triphosphate hydrolases"/>
    <property type="match status" value="1"/>
</dbReference>
<keyword evidence="3" id="KW-1185">Reference proteome</keyword>
<reference evidence="2 3" key="1">
    <citation type="submission" date="2019-03" db="EMBL/GenBank/DDBJ databases">
        <title>Deep-cultivation of Planctomycetes and their phenomic and genomic characterization uncovers novel biology.</title>
        <authorList>
            <person name="Wiegand S."/>
            <person name="Jogler M."/>
            <person name="Boedeker C."/>
            <person name="Pinto D."/>
            <person name="Vollmers J."/>
            <person name="Rivas-Marin E."/>
            <person name="Kohn T."/>
            <person name="Peeters S.H."/>
            <person name="Heuer A."/>
            <person name="Rast P."/>
            <person name="Oberbeckmann S."/>
            <person name="Bunk B."/>
            <person name="Jeske O."/>
            <person name="Meyerdierks A."/>
            <person name="Storesund J.E."/>
            <person name="Kallscheuer N."/>
            <person name="Luecker S."/>
            <person name="Lage O.M."/>
            <person name="Pohl T."/>
            <person name="Merkel B.J."/>
            <person name="Hornburger P."/>
            <person name="Mueller R.-W."/>
            <person name="Bruemmer F."/>
            <person name="Labrenz M."/>
            <person name="Spormann A.M."/>
            <person name="Op den Camp H."/>
            <person name="Overmann J."/>
            <person name="Amann R."/>
            <person name="Jetten M.S.M."/>
            <person name="Mascher T."/>
            <person name="Medema M.H."/>
            <person name="Devos D.P."/>
            <person name="Kaster A.-K."/>
            <person name="Ovreas L."/>
            <person name="Rohde M."/>
            <person name="Galperin M.Y."/>
            <person name="Jogler C."/>
        </authorList>
    </citation>
    <scope>NUCLEOTIDE SEQUENCE [LARGE SCALE GENOMIC DNA]</scope>
    <source>
        <strain evidence="2 3">Enr13</strain>
    </source>
</reference>
<dbReference type="SUPFAM" id="SSF52540">
    <property type="entry name" value="P-loop containing nucleoside triphosphate hydrolases"/>
    <property type="match status" value="1"/>
</dbReference>
<evidence type="ECO:0000313" key="2">
    <source>
        <dbReference type="EMBL" id="QDV41415.1"/>
    </source>
</evidence>
<dbReference type="Proteomes" id="UP000319004">
    <property type="component" value="Chromosome"/>
</dbReference>
<evidence type="ECO:0000256" key="1">
    <source>
        <dbReference type="SAM" id="MobiDB-lite"/>
    </source>
</evidence>
<dbReference type="InterPro" id="IPR027417">
    <property type="entry name" value="P-loop_NTPase"/>
</dbReference>
<dbReference type="OrthoDB" id="263048at2"/>
<dbReference type="EMBL" id="CP037423">
    <property type="protein sequence ID" value="QDV41415.1"/>
    <property type="molecule type" value="Genomic_DNA"/>
</dbReference>
<dbReference type="AlphaFoldDB" id="A0A518HKQ2"/>
<protein>
    <submittedName>
        <fullName evidence="2">Uncharacterized protein</fullName>
    </submittedName>
</protein>
<organism evidence="2 3">
    <name type="scientific">Stieleria neptunia</name>
    <dbReference type="NCBI Taxonomy" id="2527979"/>
    <lineage>
        <taxon>Bacteria</taxon>
        <taxon>Pseudomonadati</taxon>
        <taxon>Planctomycetota</taxon>
        <taxon>Planctomycetia</taxon>
        <taxon>Pirellulales</taxon>
        <taxon>Pirellulaceae</taxon>
        <taxon>Stieleria</taxon>
    </lineage>
</organism>
<name>A0A518HKQ2_9BACT</name>
<feature type="region of interest" description="Disordered" evidence="1">
    <location>
        <begin position="659"/>
        <end position="684"/>
    </location>
</feature>
<dbReference type="Pfam" id="PF13481">
    <property type="entry name" value="AAA_25"/>
    <property type="match status" value="1"/>
</dbReference>
<feature type="region of interest" description="Disordered" evidence="1">
    <location>
        <begin position="750"/>
        <end position="772"/>
    </location>
</feature>
<sequence length="772" mass="85193">MSTVSNTPANASPRRSTDVAEFLKAIHPDGVYEIRIFETPDKKGGSFKATASGYYNDADAAASHVRQWSRVEPPGIYVTINPVDDSLLARSANKIVFRAKHATADGDIQRRRWIFIDIDPVRPSGISATKEESDAAVAKCREIYDWLKGRDWPEPIRAMSGNGTYLFYRVDLPNDNESEKLVQSFINAVADRFTDEFVDIDRKVFNASRVAKIGGTWARKGENLAGIDGIEDRPHRQSVFVTPETIETVERDLIQSVIDETAAQKPGGTLTFDAPQSLSANVSQSPESVKPIASNQLRCQRYVDRIDGAIEGQSGSSQTLKVACVIARFGLDESLGWPIMQTFNQRCQPPWDEKDLRRKLQEGIKKVCEEGVFGKFDGEPSPSDPSEANKENRGPYFKLIGAAELANGDFKLNYLIPGIIAERQPLIIAGQFKSLKTSIALEVALSLASGTKFLGRFEIPEKKRVLVLTAESGMATVQESCLRIAKSHFFDLAGLEGMFTVTDRVPRLASLDHVGELGQILRDGQFDVVIADPAYLMIEGEQAGNLFSMGEQLRVFSEMAAGANCTPVLVHHAKKNNVNASEFQPLELVDIAWAGFAEFARQWLLLSRQGRYVEGSGEHRLWMSVGGSAGHNGCWGLDIAEGHPDDEGGRRWDVTVSNASESRELAEQRKEEAKESKKRKANEKNAQKLRDAFIGVGRNGLTKSDAFDRAGLSHGVAGKNALAFLIGDDVLESCQVKKANGQEYDGYRLTTKERERADREEKENADLLSQMS</sequence>
<feature type="compositionally biased region" description="Basic and acidic residues" evidence="1">
    <location>
        <begin position="661"/>
        <end position="675"/>
    </location>
</feature>
<accession>A0A518HKQ2</accession>
<dbReference type="RefSeq" id="WP_145385145.1">
    <property type="nucleotide sequence ID" value="NZ_CP037423.1"/>
</dbReference>